<dbReference type="RefSeq" id="WP_209490019.1">
    <property type="nucleotide sequence ID" value="NZ_JAGGLC010000001.1"/>
</dbReference>
<keyword evidence="3" id="KW-1185">Reference proteome</keyword>
<evidence type="ECO:0000313" key="3">
    <source>
        <dbReference type="Proteomes" id="UP000823736"/>
    </source>
</evidence>
<feature type="region of interest" description="Disordered" evidence="1">
    <location>
        <begin position="1"/>
        <end position="33"/>
    </location>
</feature>
<dbReference type="Gene3D" id="1.10.287.110">
    <property type="entry name" value="DnaJ domain"/>
    <property type="match status" value="1"/>
</dbReference>
<comment type="caution">
    <text evidence="2">The sequence shown here is derived from an EMBL/GenBank/DDBJ whole genome shotgun (WGS) entry which is preliminary data.</text>
</comment>
<keyword evidence="2" id="KW-0689">Ribosomal protein</keyword>
<sequence length="312" mass="33578">MSPEDTHRESSTDDNQTTTSPIKVRWSGDARSKLRTRKLQARLADGAEGAEAAARAMDRQKTQVVAETEAEAVALEEIVSLMAESQYRWTTEGHLKAFRRVRDELHEEMEARDWGEYGVDEESVETTDDLLPEWTAEAGNCSECGSDDTVVEHEDGRRVCAACDAKLQDAGGGVDLPTCETCGETFLSETIAGPGEARRSCGCAFVPEFEVPDDTAVGITNAAIRALNAAGDVETAAQIHEGTRKRLVADGGEDIIDETKALLEVAPDASDAVVNAAFQQKMKSGHPDQGGDTAQFERVKEARDAMLGGESA</sequence>
<reference evidence="2" key="1">
    <citation type="submission" date="2021-03" db="EMBL/GenBank/DDBJ databases">
        <title>Genomic Encyclopedia of Type Strains, Phase IV (KMG-IV): sequencing the most valuable type-strain genomes for metagenomic binning, comparative biology and taxonomic classification.</title>
        <authorList>
            <person name="Goeker M."/>
        </authorList>
    </citation>
    <scope>NUCLEOTIDE SEQUENCE</scope>
    <source>
        <strain evidence="2">DSM 26232</strain>
    </source>
</reference>
<dbReference type="GO" id="GO:0005840">
    <property type="term" value="C:ribosome"/>
    <property type="evidence" value="ECO:0007669"/>
    <property type="project" value="UniProtKB-KW"/>
</dbReference>
<dbReference type="Proteomes" id="UP000823736">
    <property type="component" value="Unassembled WGS sequence"/>
</dbReference>
<keyword evidence="2" id="KW-0687">Ribonucleoprotein</keyword>
<evidence type="ECO:0000256" key="1">
    <source>
        <dbReference type="SAM" id="MobiDB-lite"/>
    </source>
</evidence>
<dbReference type="AlphaFoldDB" id="A0A8T4GU88"/>
<dbReference type="SUPFAM" id="SSF46565">
    <property type="entry name" value="Chaperone J-domain"/>
    <property type="match status" value="1"/>
</dbReference>
<feature type="compositionally biased region" description="Basic and acidic residues" evidence="1">
    <location>
        <begin position="1"/>
        <end position="11"/>
    </location>
</feature>
<protein>
    <submittedName>
        <fullName evidence="2">Ribosomal protein S27AE</fullName>
    </submittedName>
</protein>
<evidence type="ECO:0000313" key="2">
    <source>
        <dbReference type="EMBL" id="MBP1985960.1"/>
    </source>
</evidence>
<dbReference type="InterPro" id="IPR036869">
    <property type="entry name" value="J_dom_sf"/>
</dbReference>
<accession>A0A8T4GU88</accession>
<proteinExistence type="predicted"/>
<organism evidence="2 3">
    <name type="scientific">Halolamina salifodinae</name>
    <dbReference type="NCBI Taxonomy" id="1202767"/>
    <lineage>
        <taxon>Archaea</taxon>
        <taxon>Methanobacteriati</taxon>
        <taxon>Methanobacteriota</taxon>
        <taxon>Stenosarchaea group</taxon>
        <taxon>Halobacteria</taxon>
        <taxon>Halobacteriales</taxon>
        <taxon>Haloferacaceae</taxon>
    </lineage>
</organism>
<name>A0A8T4GU88_9EURY</name>
<dbReference type="EMBL" id="JAGGLC010000001">
    <property type="protein sequence ID" value="MBP1985960.1"/>
    <property type="molecule type" value="Genomic_DNA"/>
</dbReference>
<gene>
    <name evidence="2" type="ORF">J2753_000433</name>
</gene>